<dbReference type="STRING" id="155974.SAMN04487818_104222"/>
<dbReference type="AlphaFoldDB" id="A0A1H9QF93"/>
<keyword evidence="5" id="KW-0804">Transcription</keyword>
<dbReference type="SUPFAM" id="SSF46785">
    <property type="entry name" value="Winged helix' DNA-binding domain"/>
    <property type="match status" value="1"/>
</dbReference>
<protein>
    <submittedName>
        <fullName evidence="7">Transcriptional regulator, GntR family</fullName>
    </submittedName>
</protein>
<dbReference type="InterPro" id="IPR004839">
    <property type="entry name" value="Aminotransferase_I/II_large"/>
</dbReference>
<dbReference type="RefSeq" id="WP_425426254.1">
    <property type="nucleotide sequence ID" value="NZ_FOGI01000004.1"/>
</dbReference>
<evidence type="ECO:0000256" key="3">
    <source>
        <dbReference type="ARBA" id="ARBA00023015"/>
    </source>
</evidence>
<dbReference type="GO" id="GO:0003677">
    <property type="term" value="F:DNA binding"/>
    <property type="evidence" value="ECO:0007669"/>
    <property type="project" value="UniProtKB-KW"/>
</dbReference>
<evidence type="ECO:0000313" key="8">
    <source>
        <dbReference type="Proteomes" id="UP000199051"/>
    </source>
</evidence>
<evidence type="ECO:0000259" key="6">
    <source>
        <dbReference type="PROSITE" id="PS50949"/>
    </source>
</evidence>
<dbReference type="InterPro" id="IPR015424">
    <property type="entry name" value="PyrdxlP-dep_Trfase"/>
</dbReference>
<dbReference type="Gene3D" id="3.40.640.10">
    <property type="entry name" value="Type I PLP-dependent aspartate aminotransferase-like (Major domain)"/>
    <property type="match status" value="1"/>
</dbReference>
<dbReference type="PANTHER" id="PTHR46577">
    <property type="entry name" value="HTH-TYPE TRANSCRIPTIONAL REGULATORY PROTEIN GABR"/>
    <property type="match status" value="1"/>
</dbReference>
<dbReference type="Pfam" id="PF00155">
    <property type="entry name" value="Aminotran_1_2"/>
    <property type="match status" value="1"/>
</dbReference>
<keyword evidence="4" id="KW-0238">DNA-binding</keyword>
<dbReference type="InterPro" id="IPR000524">
    <property type="entry name" value="Tscrpt_reg_HTH_GntR"/>
</dbReference>
<keyword evidence="2" id="KW-0663">Pyridoxal phosphate</keyword>
<dbReference type="GO" id="GO:0003700">
    <property type="term" value="F:DNA-binding transcription factor activity"/>
    <property type="evidence" value="ECO:0007669"/>
    <property type="project" value="InterPro"/>
</dbReference>
<dbReference type="InterPro" id="IPR051446">
    <property type="entry name" value="HTH_trans_reg/aminotransferase"/>
</dbReference>
<reference evidence="8" key="1">
    <citation type="submission" date="2016-10" db="EMBL/GenBank/DDBJ databases">
        <authorList>
            <person name="Varghese N."/>
            <person name="Submissions S."/>
        </authorList>
    </citation>
    <scope>NUCLEOTIDE SEQUENCE [LARGE SCALE GENOMIC DNA]</scope>
    <source>
        <strain evidence="8">DSM 44260</strain>
    </source>
</reference>
<dbReference type="Proteomes" id="UP000199051">
    <property type="component" value="Unassembled WGS sequence"/>
</dbReference>
<evidence type="ECO:0000256" key="5">
    <source>
        <dbReference type="ARBA" id="ARBA00023163"/>
    </source>
</evidence>
<evidence type="ECO:0000256" key="1">
    <source>
        <dbReference type="ARBA" id="ARBA00005384"/>
    </source>
</evidence>
<dbReference type="PROSITE" id="PS50949">
    <property type="entry name" value="HTH_GNTR"/>
    <property type="match status" value="1"/>
</dbReference>
<dbReference type="PRINTS" id="PR00035">
    <property type="entry name" value="HTHGNTR"/>
</dbReference>
<evidence type="ECO:0000256" key="2">
    <source>
        <dbReference type="ARBA" id="ARBA00022898"/>
    </source>
</evidence>
<dbReference type="Gene3D" id="1.10.10.10">
    <property type="entry name" value="Winged helix-like DNA-binding domain superfamily/Winged helix DNA-binding domain"/>
    <property type="match status" value="1"/>
</dbReference>
<sequence length="473" mass="49580">MSESPALPVTLDRGSPTPLAVQLAQELRAAAGDGRLRSGDRLPSTRALALQLNVSRTVTAAAYEQLHAEGWITGKHGSGTYVTTAPPGSPSARPKAKATESADVAAVDLRPGSPWASGIDRSAWRRAWRGAADVAPLPRPTRAGVPAYRAAVAEHLLRHRGLRVSGEYDGGEGESVLATAGTTAAVAELAASVLCRGDVVAVEEPGYQRAVQTMRAAGLVVVPVPVDADGLLLDAVPAGARAVYCSPAHQYPLGRRMSAARRVELVDRARRDGWLVIEDDYDGELRYDVAPLPLLASLAPDVVVHLGTTSKILTPALGVGWMVAPPPVVAAVLHHRDITGTSPSAAGQFVVVELARNGDLGRHLRKLRRELSERRGMLVDALTGAGVRFLGDDAGAHLVVPLCSAGQEHELIEAATGRGIVLDGLARHHCGPATWFGIAVGYAACSREQLQAAIPDLLSLLSRSSDQWGTPSG</sequence>
<dbReference type="InterPro" id="IPR015421">
    <property type="entry name" value="PyrdxlP-dep_Trfase_major"/>
</dbReference>
<dbReference type="SUPFAM" id="SSF53383">
    <property type="entry name" value="PLP-dependent transferases"/>
    <property type="match status" value="1"/>
</dbReference>
<dbReference type="SMART" id="SM00345">
    <property type="entry name" value="HTH_GNTR"/>
    <property type="match status" value="1"/>
</dbReference>
<dbReference type="PANTHER" id="PTHR46577:SF1">
    <property type="entry name" value="HTH-TYPE TRANSCRIPTIONAL REGULATORY PROTEIN GABR"/>
    <property type="match status" value="1"/>
</dbReference>
<dbReference type="EMBL" id="FOGI01000004">
    <property type="protein sequence ID" value="SER59070.1"/>
    <property type="molecule type" value="Genomic_DNA"/>
</dbReference>
<dbReference type="GO" id="GO:0030170">
    <property type="term" value="F:pyridoxal phosphate binding"/>
    <property type="evidence" value="ECO:0007669"/>
    <property type="project" value="InterPro"/>
</dbReference>
<comment type="similarity">
    <text evidence="1">In the C-terminal section; belongs to the class-I pyridoxal-phosphate-dependent aminotransferase family.</text>
</comment>
<dbReference type="Pfam" id="PF00392">
    <property type="entry name" value="GntR"/>
    <property type="match status" value="1"/>
</dbReference>
<evidence type="ECO:0000313" key="7">
    <source>
        <dbReference type="EMBL" id="SER59070.1"/>
    </source>
</evidence>
<dbReference type="InterPro" id="IPR036388">
    <property type="entry name" value="WH-like_DNA-bd_sf"/>
</dbReference>
<evidence type="ECO:0000256" key="4">
    <source>
        <dbReference type="ARBA" id="ARBA00023125"/>
    </source>
</evidence>
<feature type="domain" description="HTH gntR-type" evidence="6">
    <location>
        <begin position="17"/>
        <end position="85"/>
    </location>
</feature>
<gene>
    <name evidence="7" type="ORF">SAMN04487818_104222</name>
</gene>
<keyword evidence="3" id="KW-0805">Transcription regulation</keyword>
<dbReference type="CDD" id="cd00609">
    <property type="entry name" value="AAT_like"/>
    <property type="match status" value="1"/>
</dbReference>
<proteinExistence type="inferred from homology"/>
<name>A0A1H9QF93_9PSEU</name>
<keyword evidence="8" id="KW-1185">Reference proteome</keyword>
<accession>A0A1H9QF93</accession>
<organism evidence="7 8">
    <name type="scientific">Actinokineospora terrae</name>
    <dbReference type="NCBI Taxonomy" id="155974"/>
    <lineage>
        <taxon>Bacteria</taxon>
        <taxon>Bacillati</taxon>
        <taxon>Actinomycetota</taxon>
        <taxon>Actinomycetes</taxon>
        <taxon>Pseudonocardiales</taxon>
        <taxon>Pseudonocardiaceae</taxon>
        <taxon>Actinokineospora</taxon>
    </lineage>
</organism>
<dbReference type="InterPro" id="IPR036390">
    <property type="entry name" value="WH_DNA-bd_sf"/>
</dbReference>
<dbReference type="CDD" id="cd07377">
    <property type="entry name" value="WHTH_GntR"/>
    <property type="match status" value="1"/>
</dbReference>